<accession>A0A8H8CK67</accession>
<proteinExistence type="predicted"/>
<comment type="caution">
    <text evidence="2">The sequence shown here is derived from an EMBL/GenBank/DDBJ whole genome shotgun (WGS) entry which is preliminary data.</text>
</comment>
<dbReference type="AlphaFoldDB" id="A0A8H8CK67"/>
<keyword evidence="1" id="KW-0472">Membrane</keyword>
<evidence type="ECO:0000256" key="1">
    <source>
        <dbReference type="SAM" id="Phobius"/>
    </source>
</evidence>
<feature type="transmembrane region" description="Helical" evidence="1">
    <location>
        <begin position="73"/>
        <end position="90"/>
    </location>
</feature>
<keyword evidence="1" id="KW-0812">Transmembrane</keyword>
<sequence>MQAHTHTTVKKPSTEVYHSILVAYLQSAGVRLEQVVVGVSLRRYDHTVQCWTTGAIPCNLTYVQHLQFLKFDLLHFCLLFCAVVSYRFGWDMDKHYVERALKT</sequence>
<organism evidence="2">
    <name type="scientific">Psilocybe cubensis</name>
    <name type="common">Psychedelic mushroom</name>
    <name type="synonym">Stropharia cubensis</name>
    <dbReference type="NCBI Taxonomy" id="181762"/>
    <lineage>
        <taxon>Eukaryota</taxon>
        <taxon>Fungi</taxon>
        <taxon>Dikarya</taxon>
        <taxon>Basidiomycota</taxon>
        <taxon>Agaricomycotina</taxon>
        <taxon>Agaricomycetes</taxon>
        <taxon>Agaricomycetidae</taxon>
        <taxon>Agaricales</taxon>
        <taxon>Agaricineae</taxon>
        <taxon>Strophariaceae</taxon>
        <taxon>Psilocybe</taxon>
    </lineage>
</organism>
<gene>
    <name evidence="2" type="ORF">JR316_007053</name>
</gene>
<dbReference type="EMBL" id="JAFIQS010000006">
    <property type="protein sequence ID" value="KAG5168453.1"/>
    <property type="molecule type" value="Genomic_DNA"/>
</dbReference>
<keyword evidence="1" id="KW-1133">Transmembrane helix</keyword>
<protein>
    <submittedName>
        <fullName evidence="2">Uncharacterized protein</fullName>
    </submittedName>
</protein>
<name>A0A8H8CK67_PSICU</name>
<reference evidence="2" key="1">
    <citation type="submission" date="2021-02" db="EMBL/GenBank/DDBJ databases">
        <title>Psilocybe cubensis genome.</title>
        <authorList>
            <person name="Mckernan K.J."/>
            <person name="Crawford S."/>
            <person name="Trippe A."/>
            <person name="Kane L.T."/>
            <person name="Mclaughlin S."/>
        </authorList>
    </citation>
    <scope>NUCLEOTIDE SEQUENCE [LARGE SCALE GENOMIC DNA]</scope>
    <source>
        <strain evidence="2">MGC-MH-2018</strain>
    </source>
</reference>
<evidence type="ECO:0000313" key="2">
    <source>
        <dbReference type="EMBL" id="KAG5168453.1"/>
    </source>
</evidence>